<keyword evidence="3" id="KW-0378">Hydrolase</keyword>
<organism evidence="7 8">
    <name type="scientific">Pseudoalteromonas ulvae</name>
    <dbReference type="NCBI Taxonomy" id="107327"/>
    <lineage>
        <taxon>Bacteria</taxon>
        <taxon>Pseudomonadati</taxon>
        <taxon>Pseudomonadota</taxon>
        <taxon>Gammaproteobacteria</taxon>
        <taxon>Alteromonadales</taxon>
        <taxon>Pseudoalteromonadaceae</taxon>
        <taxon>Pseudoalteromonas</taxon>
    </lineage>
</organism>
<feature type="domain" description="5'-3' exonuclease" evidence="6">
    <location>
        <begin position="1"/>
        <end position="256"/>
    </location>
</feature>
<dbReference type="RefSeq" id="WP_086743437.1">
    <property type="nucleotide sequence ID" value="NZ_MWPV01000002.1"/>
</dbReference>
<gene>
    <name evidence="7" type="ORF">B1199_07190</name>
</gene>
<evidence type="ECO:0000256" key="4">
    <source>
        <dbReference type="ARBA" id="ARBA00022958"/>
    </source>
</evidence>
<dbReference type="PANTHER" id="PTHR42646">
    <property type="entry name" value="FLAP ENDONUCLEASE XNI"/>
    <property type="match status" value="1"/>
</dbReference>
<keyword evidence="8" id="KW-1185">Reference proteome</keyword>
<keyword evidence="1" id="KW-0540">Nuclease</keyword>
<dbReference type="GO" id="GO:0017108">
    <property type="term" value="F:5'-flap endonuclease activity"/>
    <property type="evidence" value="ECO:0007669"/>
    <property type="project" value="InterPro"/>
</dbReference>
<protein>
    <submittedName>
        <fullName evidence="7">Flap endonuclease Xni</fullName>
    </submittedName>
</protein>
<dbReference type="SMART" id="SM00475">
    <property type="entry name" value="53EXOc"/>
    <property type="match status" value="1"/>
</dbReference>
<dbReference type="NCBIfam" id="NF007017">
    <property type="entry name" value="PRK09482.1"/>
    <property type="match status" value="1"/>
</dbReference>
<dbReference type="OrthoDB" id="8070997at2"/>
<dbReference type="CDD" id="cd09898">
    <property type="entry name" value="H3TH_53EXO"/>
    <property type="match status" value="1"/>
</dbReference>
<dbReference type="EMBL" id="MWPV01000002">
    <property type="protein sequence ID" value="OUL58131.1"/>
    <property type="molecule type" value="Genomic_DNA"/>
</dbReference>
<dbReference type="Pfam" id="PF01367">
    <property type="entry name" value="5_3_exonuc"/>
    <property type="match status" value="1"/>
</dbReference>
<dbReference type="AlphaFoldDB" id="A0A244CR84"/>
<keyword evidence="2 7" id="KW-0255">Endonuclease</keyword>
<proteinExistence type="predicted"/>
<dbReference type="InterPro" id="IPR008918">
    <property type="entry name" value="HhH2"/>
</dbReference>
<dbReference type="GO" id="GO:0033567">
    <property type="term" value="P:DNA replication, Okazaki fragment processing"/>
    <property type="evidence" value="ECO:0007669"/>
    <property type="project" value="InterPro"/>
</dbReference>
<dbReference type="InterPro" id="IPR029060">
    <property type="entry name" value="PIN-like_dom_sf"/>
</dbReference>
<dbReference type="GO" id="GO:0008409">
    <property type="term" value="F:5'-3' exonuclease activity"/>
    <property type="evidence" value="ECO:0007669"/>
    <property type="project" value="InterPro"/>
</dbReference>
<dbReference type="Gene3D" id="3.40.50.1010">
    <property type="entry name" value="5'-nuclease"/>
    <property type="match status" value="1"/>
</dbReference>
<dbReference type="GO" id="GO:0003677">
    <property type="term" value="F:DNA binding"/>
    <property type="evidence" value="ECO:0007669"/>
    <property type="project" value="UniProtKB-KW"/>
</dbReference>
<comment type="caution">
    <text evidence="7">The sequence shown here is derived from an EMBL/GenBank/DDBJ whole genome shotgun (WGS) entry which is preliminary data.</text>
</comment>
<dbReference type="InterPro" id="IPR002421">
    <property type="entry name" value="5-3_exonuclease"/>
</dbReference>
<dbReference type="CDD" id="cd09859">
    <property type="entry name" value="PIN_53EXO"/>
    <property type="match status" value="1"/>
</dbReference>
<evidence type="ECO:0000256" key="1">
    <source>
        <dbReference type="ARBA" id="ARBA00022722"/>
    </source>
</evidence>
<evidence type="ECO:0000256" key="2">
    <source>
        <dbReference type="ARBA" id="ARBA00022759"/>
    </source>
</evidence>
<reference evidence="7 8" key="1">
    <citation type="submission" date="2017-02" db="EMBL/GenBank/DDBJ databases">
        <title>Pseudoalteromonas ulvae TC14 Genome.</title>
        <authorList>
            <person name="Molmeret M."/>
        </authorList>
    </citation>
    <scope>NUCLEOTIDE SEQUENCE [LARGE SCALE GENOMIC DNA]</scope>
    <source>
        <strain evidence="7">TC14</strain>
    </source>
</reference>
<evidence type="ECO:0000256" key="5">
    <source>
        <dbReference type="ARBA" id="ARBA00023125"/>
    </source>
</evidence>
<dbReference type="InterPro" id="IPR020046">
    <property type="entry name" value="5-3_exonucl_a-hlix_arch_N"/>
</dbReference>
<dbReference type="Pfam" id="PF02739">
    <property type="entry name" value="5_3_exonuc_N"/>
    <property type="match status" value="1"/>
</dbReference>
<dbReference type="InterPro" id="IPR036279">
    <property type="entry name" value="5-3_exonuclease_C_sf"/>
</dbReference>
<dbReference type="InterPro" id="IPR038969">
    <property type="entry name" value="FEN"/>
</dbReference>
<name>A0A244CR84_PSEDV</name>
<dbReference type="PANTHER" id="PTHR42646:SF2">
    <property type="entry name" value="5'-3' EXONUCLEASE FAMILY PROTEIN"/>
    <property type="match status" value="1"/>
</dbReference>
<dbReference type="SUPFAM" id="SSF47807">
    <property type="entry name" value="5' to 3' exonuclease, C-terminal subdomain"/>
    <property type="match status" value="1"/>
</dbReference>
<dbReference type="Gene3D" id="1.10.150.20">
    <property type="entry name" value="5' to 3' exonuclease, C-terminal subdomain"/>
    <property type="match status" value="1"/>
</dbReference>
<dbReference type="FunFam" id="1.10.150.20:FF:000003">
    <property type="entry name" value="DNA polymerase I"/>
    <property type="match status" value="1"/>
</dbReference>
<dbReference type="InterPro" id="IPR020045">
    <property type="entry name" value="DNA_polI_H3TH"/>
</dbReference>
<keyword evidence="5" id="KW-0238">DNA-binding</keyword>
<dbReference type="SMART" id="SM00279">
    <property type="entry name" value="HhH2"/>
    <property type="match status" value="1"/>
</dbReference>
<dbReference type="SUPFAM" id="SSF88723">
    <property type="entry name" value="PIN domain-like"/>
    <property type="match status" value="1"/>
</dbReference>
<evidence type="ECO:0000313" key="8">
    <source>
        <dbReference type="Proteomes" id="UP000194841"/>
    </source>
</evidence>
<evidence type="ECO:0000256" key="3">
    <source>
        <dbReference type="ARBA" id="ARBA00022801"/>
    </source>
</evidence>
<keyword evidence="4" id="KW-0630">Potassium</keyword>
<evidence type="ECO:0000313" key="7">
    <source>
        <dbReference type="EMBL" id="OUL58131.1"/>
    </source>
</evidence>
<accession>A0A244CR84</accession>
<dbReference type="Proteomes" id="UP000194841">
    <property type="component" value="Unassembled WGS sequence"/>
</dbReference>
<evidence type="ECO:0000259" key="6">
    <source>
        <dbReference type="SMART" id="SM00475"/>
    </source>
</evidence>
<sequence length="258" mass="28956">MKQKLLIIDALNLIRRIFAVDSVQNPDPNLAIKNSCSRVARASEKLVKLTQATHAIAVFDGETSWRHHFYPQYKSSREPMPAILKASLDEFRQSFNQAGIISFTPDNDEADDVIATLANKAALQHIDSIIVSTDKGFIPHLAEHIHIYDYFAGHFLHPDISQSKFGVQQQHLTELWGLAGDKTNDIPGVKGIGKKTAQQIINQFGGVAQALTDKTLETRYLSKLEAHLQEFVISKQLATLRCDIHLGFNLKSIRIQRH</sequence>